<gene>
    <name evidence="2" type="ORF">GCM10009854_24560</name>
</gene>
<dbReference type="InterPro" id="IPR002938">
    <property type="entry name" value="FAD-bd"/>
</dbReference>
<dbReference type="Gene3D" id="3.50.50.60">
    <property type="entry name" value="FAD/NAD(P)-binding domain"/>
    <property type="match status" value="1"/>
</dbReference>
<dbReference type="Pfam" id="PF01494">
    <property type="entry name" value="FAD_binding_3"/>
    <property type="match status" value="1"/>
</dbReference>
<evidence type="ECO:0000313" key="3">
    <source>
        <dbReference type="Proteomes" id="UP001501218"/>
    </source>
</evidence>
<dbReference type="InterPro" id="IPR036188">
    <property type="entry name" value="FAD/NAD-bd_sf"/>
</dbReference>
<dbReference type="Proteomes" id="UP001501218">
    <property type="component" value="Unassembled WGS sequence"/>
</dbReference>
<dbReference type="SUPFAM" id="SSF51905">
    <property type="entry name" value="FAD/NAD(P)-binding domain"/>
    <property type="match status" value="1"/>
</dbReference>
<accession>A0ABN3G9N3</accession>
<sequence length="398" mass="42903">MKVVICGAGIAGLALANRLSARGDEVVVVERAPGPRGQGYMIDFFGPGYDAAEAMGLLPAIGARAYAIERASFVDETGRERASIHTPAVASGRLLSIMRPDLEEVLREALPDDVDLRYGTRLTGVDDTGDRVTVELDDTSVEADLLVGADGVHSAVRAAVFGPEERFLHDLGLHTAAFSFDDPEIHAEVAGRFCLTDTVDRQMGFYGLRDGRVAAFAVHRPADPRLPAEPRPAIREAYRGLGWVVPQALRACPAEDIYYDQVAQIRMPSWSSGRVVLLGDACYAVSLLAGQGASLAISGAYVLADRLARSTSVPEALADYERLWRPVVEEKQQTGRSAARWFLPGSKLQLHFRRATLALAKLPVLNRYVTARLAGKSTGLITSLRAAERESSPIPAGE</sequence>
<dbReference type="EMBL" id="BAAARA010000007">
    <property type="protein sequence ID" value="GAA2346701.1"/>
    <property type="molecule type" value="Genomic_DNA"/>
</dbReference>
<comment type="caution">
    <text evidence="2">The sequence shown here is derived from an EMBL/GenBank/DDBJ whole genome shotgun (WGS) entry which is preliminary data.</text>
</comment>
<protein>
    <submittedName>
        <fullName evidence="2">FAD-dependent monooxygenase</fullName>
    </submittedName>
</protein>
<keyword evidence="2" id="KW-0503">Monooxygenase</keyword>
<keyword evidence="2" id="KW-0560">Oxidoreductase</keyword>
<dbReference type="InterPro" id="IPR051704">
    <property type="entry name" value="FAD_aromatic-hydroxylase"/>
</dbReference>
<dbReference type="PANTHER" id="PTHR46865:SF8">
    <property type="entry name" value="POSSIBLE OXIDOREDUCTASE"/>
    <property type="match status" value="1"/>
</dbReference>
<dbReference type="RefSeq" id="WP_344130414.1">
    <property type="nucleotide sequence ID" value="NZ_BAAARA010000007.1"/>
</dbReference>
<feature type="domain" description="FAD-binding" evidence="1">
    <location>
        <begin position="2"/>
        <end position="329"/>
    </location>
</feature>
<dbReference type="PANTHER" id="PTHR46865">
    <property type="entry name" value="OXIDOREDUCTASE-RELATED"/>
    <property type="match status" value="1"/>
</dbReference>
<dbReference type="PRINTS" id="PR00420">
    <property type="entry name" value="RNGMNOXGNASE"/>
</dbReference>
<dbReference type="Gene3D" id="3.30.9.10">
    <property type="entry name" value="D-Amino Acid Oxidase, subunit A, domain 2"/>
    <property type="match status" value="1"/>
</dbReference>
<organism evidence="2 3">
    <name type="scientific">Saccharopolyspora halophila</name>
    <dbReference type="NCBI Taxonomy" id="405551"/>
    <lineage>
        <taxon>Bacteria</taxon>
        <taxon>Bacillati</taxon>
        <taxon>Actinomycetota</taxon>
        <taxon>Actinomycetes</taxon>
        <taxon>Pseudonocardiales</taxon>
        <taxon>Pseudonocardiaceae</taxon>
        <taxon>Saccharopolyspora</taxon>
    </lineage>
</organism>
<keyword evidence="3" id="KW-1185">Reference proteome</keyword>
<evidence type="ECO:0000313" key="2">
    <source>
        <dbReference type="EMBL" id="GAA2346701.1"/>
    </source>
</evidence>
<reference evidence="2 3" key="1">
    <citation type="journal article" date="2019" name="Int. J. Syst. Evol. Microbiol.">
        <title>The Global Catalogue of Microorganisms (GCM) 10K type strain sequencing project: providing services to taxonomists for standard genome sequencing and annotation.</title>
        <authorList>
            <consortium name="The Broad Institute Genomics Platform"/>
            <consortium name="The Broad Institute Genome Sequencing Center for Infectious Disease"/>
            <person name="Wu L."/>
            <person name="Ma J."/>
        </authorList>
    </citation>
    <scope>NUCLEOTIDE SEQUENCE [LARGE SCALE GENOMIC DNA]</scope>
    <source>
        <strain evidence="2 3">JCM 16221</strain>
    </source>
</reference>
<name>A0ABN3G9N3_9PSEU</name>
<proteinExistence type="predicted"/>
<evidence type="ECO:0000259" key="1">
    <source>
        <dbReference type="Pfam" id="PF01494"/>
    </source>
</evidence>
<dbReference type="GO" id="GO:0004497">
    <property type="term" value="F:monooxygenase activity"/>
    <property type="evidence" value="ECO:0007669"/>
    <property type="project" value="UniProtKB-KW"/>
</dbReference>